<evidence type="ECO:0000313" key="2">
    <source>
        <dbReference type="Proteomes" id="UP000789342"/>
    </source>
</evidence>
<dbReference type="AlphaFoldDB" id="A0A9N9I684"/>
<name>A0A9N9I684_9GLOM</name>
<proteinExistence type="predicted"/>
<reference evidence="1" key="1">
    <citation type="submission" date="2021-06" db="EMBL/GenBank/DDBJ databases">
        <authorList>
            <person name="Kallberg Y."/>
            <person name="Tangrot J."/>
            <person name="Rosling A."/>
        </authorList>
    </citation>
    <scope>NUCLEOTIDE SEQUENCE</scope>
    <source>
        <strain evidence="1">CL551</strain>
    </source>
</reference>
<comment type="caution">
    <text evidence="1">The sequence shown here is derived from an EMBL/GenBank/DDBJ whole genome shotgun (WGS) entry which is preliminary data.</text>
</comment>
<feature type="non-terminal residue" evidence="1">
    <location>
        <position position="1"/>
    </location>
</feature>
<dbReference type="Proteomes" id="UP000789342">
    <property type="component" value="Unassembled WGS sequence"/>
</dbReference>
<accession>A0A9N9I684</accession>
<protein>
    <submittedName>
        <fullName evidence="1">3170_t:CDS:1</fullName>
    </submittedName>
</protein>
<organism evidence="1 2">
    <name type="scientific">Acaulospora morrowiae</name>
    <dbReference type="NCBI Taxonomy" id="94023"/>
    <lineage>
        <taxon>Eukaryota</taxon>
        <taxon>Fungi</taxon>
        <taxon>Fungi incertae sedis</taxon>
        <taxon>Mucoromycota</taxon>
        <taxon>Glomeromycotina</taxon>
        <taxon>Glomeromycetes</taxon>
        <taxon>Diversisporales</taxon>
        <taxon>Acaulosporaceae</taxon>
        <taxon>Acaulospora</taxon>
    </lineage>
</organism>
<dbReference type="EMBL" id="CAJVPV010023066">
    <property type="protein sequence ID" value="CAG8722607.1"/>
    <property type="molecule type" value="Genomic_DNA"/>
</dbReference>
<gene>
    <name evidence="1" type="ORF">AMORRO_LOCUS13437</name>
</gene>
<sequence length="58" mass="6484">MGLRKYKDHLKEEIVIQEGIQAIIIGVQDIVGLTTTVGMEIVTIMVIRKDIDNTQSTN</sequence>
<evidence type="ECO:0000313" key="1">
    <source>
        <dbReference type="EMBL" id="CAG8722607.1"/>
    </source>
</evidence>
<keyword evidence="2" id="KW-1185">Reference proteome</keyword>